<name>A0ACA9Y4V7_9ASCO</name>
<dbReference type="Proteomes" id="UP001152531">
    <property type="component" value="Unassembled WGS sequence"/>
</dbReference>
<protein>
    <submittedName>
        <fullName evidence="1">N6-adenosine-methyltransferase Ime4p</fullName>
    </submittedName>
</protein>
<proteinExistence type="predicted"/>
<gene>
    <name evidence="1" type="ORF">CLIB1444_03S03048</name>
</gene>
<sequence>MTKDFWHAEEYMIFIEFLKTYDSVLRDPRGGKLQNVVILFNTYSDQPPLTLEQFELYLDGFNSISDNAIEFKKDVWGQRIHFVDTDKLELVKARVSGVATKWTVKKVELEDNLSNLIEFLDTEDNSYEEIINLINQPTAKIVLSKTRSKLMVPQPFFEVCTDPQHCKVLSRVCLSRTEISSNNPKQIFPSIDECYISIDNNRHLFSKGIYGCSKSKIHHLPIINTHTELNLGDCSYLDTCHKMKSCRYLHYFTLSPSITPIDRAEELQKVRKALYEQEFTLGYCFSEFCKEILPPQWINCDVRKLPFKVLGKFSAIVSDPAWDIHMSLPYGTCSDAELMELPMHELQDEGIMLLWVTGRSIEIGRKALRKWGYTIKDEVIWIKLNQLKRTIVTGRTGHWLNHSKEHLLVGLKGNPSWINNMIDINTIVSNTRETSRKPDEVYDMVERIVGVHARKLEIFGRDHNIRPGWMTIGNQVTGTSIVEEEVLYKYHEINNIN</sequence>
<comment type="caution">
    <text evidence="1">The sequence shown here is derived from an EMBL/GenBank/DDBJ whole genome shotgun (WGS) entry which is preliminary data.</text>
</comment>
<reference evidence="1" key="1">
    <citation type="submission" date="2022-06" db="EMBL/GenBank/DDBJ databases">
        <authorList>
            <person name="Legras J.-L."/>
            <person name="Devillers H."/>
            <person name="Grondin C."/>
        </authorList>
    </citation>
    <scope>NUCLEOTIDE SEQUENCE</scope>
    <source>
        <strain evidence="1">CLIB 1444</strain>
    </source>
</reference>
<keyword evidence="2" id="KW-1185">Reference proteome</keyword>
<evidence type="ECO:0000313" key="2">
    <source>
        <dbReference type="Proteomes" id="UP001152531"/>
    </source>
</evidence>
<evidence type="ECO:0000313" key="1">
    <source>
        <dbReference type="EMBL" id="CAH6720039.1"/>
    </source>
</evidence>
<accession>A0ACA9Y4V7</accession>
<dbReference type="EMBL" id="CALSDN010000003">
    <property type="protein sequence ID" value="CAH6720039.1"/>
    <property type="molecule type" value="Genomic_DNA"/>
</dbReference>
<organism evidence="1 2">
    <name type="scientific">[Candida] jaroonii</name>
    <dbReference type="NCBI Taxonomy" id="467808"/>
    <lineage>
        <taxon>Eukaryota</taxon>
        <taxon>Fungi</taxon>
        <taxon>Dikarya</taxon>
        <taxon>Ascomycota</taxon>
        <taxon>Saccharomycotina</taxon>
        <taxon>Pichiomycetes</taxon>
        <taxon>Debaryomycetaceae</taxon>
        <taxon>Yamadazyma</taxon>
    </lineage>
</organism>